<dbReference type="EMBL" id="CVMV01000022">
    <property type="protein sequence ID" value="CRG94339.1"/>
    <property type="molecule type" value="Genomic_DNA"/>
</dbReference>
<dbReference type="VEuPathDB" id="PlasmoDB:PGAL8A_00404300"/>
<feature type="coiled-coil region" evidence="1">
    <location>
        <begin position="444"/>
        <end position="478"/>
    </location>
</feature>
<reference evidence="4" key="1">
    <citation type="submission" date="2015-04" db="EMBL/GenBank/DDBJ databases">
        <authorList>
            <consortium name="Pathogen Informatics"/>
        </authorList>
    </citation>
    <scope>NUCLEOTIDE SEQUENCE [LARGE SCALE GENOMIC DNA]</scope>
    <source>
        <strain evidence="4">8A</strain>
    </source>
</reference>
<comment type="caution">
    <text evidence="4">The sequence shown here is derived from an EMBL/GenBank/DDBJ whole genome shotgun (WGS) entry which is preliminary data.</text>
</comment>
<feature type="transmembrane region" description="Helical" evidence="3">
    <location>
        <begin position="657"/>
        <end position="676"/>
    </location>
</feature>
<feature type="transmembrane region" description="Helical" evidence="3">
    <location>
        <begin position="836"/>
        <end position="858"/>
    </location>
</feature>
<keyword evidence="5" id="KW-1185">Reference proteome</keyword>
<accession>A0A1J1GTG1</accession>
<feature type="transmembrane region" description="Helical" evidence="3">
    <location>
        <begin position="725"/>
        <end position="746"/>
    </location>
</feature>
<feature type="compositionally biased region" description="Basic and acidic residues" evidence="2">
    <location>
        <begin position="1549"/>
        <end position="1567"/>
    </location>
</feature>
<gene>
    <name evidence="4" type="ORF">PGAL8A_00404300</name>
</gene>
<evidence type="ECO:0000256" key="1">
    <source>
        <dbReference type="SAM" id="Coils"/>
    </source>
</evidence>
<evidence type="ECO:0000256" key="3">
    <source>
        <dbReference type="SAM" id="Phobius"/>
    </source>
</evidence>
<proteinExistence type="predicted"/>
<feature type="coiled-coil region" evidence="1">
    <location>
        <begin position="1245"/>
        <end position="1272"/>
    </location>
</feature>
<organism evidence="4 5">
    <name type="scientific">Plasmodium gallinaceum</name>
    <dbReference type="NCBI Taxonomy" id="5849"/>
    <lineage>
        <taxon>Eukaryota</taxon>
        <taxon>Sar</taxon>
        <taxon>Alveolata</taxon>
        <taxon>Apicomplexa</taxon>
        <taxon>Aconoidasida</taxon>
        <taxon>Haemosporida</taxon>
        <taxon>Plasmodiidae</taxon>
        <taxon>Plasmodium</taxon>
        <taxon>Plasmodium (Haemamoeba)</taxon>
    </lineage>
</organism>
<keyword evidence="1" id="KW-0175">Coiled coil</keyword>
<name>A0A1J1GTG1_PLAGA</name>
<keyword evidence="3" id="KW-1133">Transmembrane helix</keyword>
<feature type="region of interest" description="Disordered" evidence="2">
    <location>
        <begin position="1549"/>
        <end position="1568"/>
    </location>
</feature>
<evidence type="ECO:0000313" key="4">
    <source>
        <dbReference type="EMBL" id="CRG94339.1"/>
    </source>
</evidence>
<keyword evidence="3" id="KW-0812">Transmembrane</keyword>
<evidence type="ECO:0000313" key="5">
    <source>
        <dbReference type="Proteomes" id="UP000220797"/>
    </source>
</evidence>
<protein>
    <submittedName>
        <fullName evidence="4">Uncharacterized protein</fullName>
    </submittedName>
</protein>
<feature type="coiled-coil region" evidence="1">
    <location>
        <begin position="1895"/>
        <end position="1930"/>
    </location>
</feature>
<feature type="transmembrane region" description="Helical" evidence="3">
    <location>
        <begin position="565"/>
        <end position="583"/>
    </location>
</feature>
<sequence length="1944" mass="234904">MQYNLEGRFQFISNNVFCFLIDNYICFLDLIKNEKKYLCIISNDNFKEVLCESNNSENLKKEIKIKLINTLDEKVNHTFHIKNFFCNKQNHSLVLVINKNFINILYFITFDTDDLNTFDINFTKEIKSSIKDIILTNDNIFVLLKREKNEKDKRITNEIKLNSKEDNLINNNENEEKESTGNYSNTNNYMNVNIFNNSNLKYNNKEYFVYIFELLNKKEVSLKKVFIPNASINLKKIALCPYDESKIIFLSKKSIVYSILNKNSVNLKNVNASKELIFNNSIITTIWIDFYIFIICFENNKLLFLNFSNNSRHFLCFKCFNNYSKITSLFYKQNYLFISFKTREIICFKINYDLIPLHIFKKVNSIEGNYINVKCLFKKNKIKKKNINNLKCSIHNNNLIHNKNDGELDLVTLDINTNNSKNKLKEFKNKDINTRGKNYKNDISNTYKNTFNNILNEINELENKLNSKNCNLLKTAEDKKTNNFKRTMSSNTLRVYNAYFNSDLLAECNYDSNNNKSIFDFNRLKKKKKKKFSNFNYDEEKVIDLLDVISIINLQKYLVNEINSFYIFLNYLFILLDSGLLYYTKNFDENNFNLQQSSNFYFCSYYSLSKIIDIKIKNSDIYTLDNLYILKNYSLKNNELNIICTNKKIKSFNCFSILEGNICIFLSLIDGSFYFINMSNHKILLYNKLENFFKKKALLNKHIEFSFFNKLNEYIHNGYFKIGNYFIYFFLIYSLPHEKLFIYFIYKINIKKFFRNIEEGLSIKKKDKLTYFLPSFSIYKNDQHDYFCFLVADESLRNFYFFFIELTDKEDLNKTNKINIFFCPIRRKNIVYGKIIGNYLIIIDYFFNIFFFYIKYIFSDYTNNTKDNNFILIENKENFVYRIKNKSGYHKESIRVIKNDIENTIENFFLKRRKKKKRNNNLLENKKKIEISIYTLELEEISFHLNINNEKLQFINERIVEKNLCYIDIITKGNVLITFSFNCFSHPFEIMSQINMSFQPYLEKINSFYQIKIKNKNYYLFLNKKKKYLHLKENVFVRDINKVEDENEKKNENSRIILNDNFITTYFNNVFTKNYDEKIFFSLNELNESFICSNDINFCLKNFNINFFKINATLCRKEMHNKKKKFFFDIISPESNKEKIKKEKLENKISSNTTNFFFDSESIIFTFLNENNYDFSFSSCLKNYKNKFYLYELNKKEREEKEQVNHLRNQLKELINENNKNTCVKLERSIFFFDKKHINESEILINEFEKIKRTFEKQKKEKEKIIKKLEYKCNILNEIDILYGFNKKTYIANVYKKKNPDSCFIYKNKIKFLRFLQIKEQHFLQNVEKNNVLFFLKTQKDYIDRYLEDFSSIFFIHYYPCTNINLNFLYSNLFNPNISDNDIDNVQWNYLLYYPYELFTNSRKRIQCYVLQILMNQQRKKFHTNFLNLKEEKKNYLKEINFLSNKLKLCLEEIEKYMTKSFSHMIDINLFKKDYIEKEKNEVVNTSNIYDEEIFLKIQLNKLKIENENKYNSILDENEDNNLYGKKYNEFFNLNKEINKTTEKDIIKNNKNNEKNEKNENDQKDQNCENIDSENLDIYQKKKNDIRNKIIDIKNYIYQINEQCEEFNKKLKLLQKKKYNIHKLIMLHEFYCISIYAILKNEENKFKILENAEKKQKKVEILLRDLCNLINNMNLIEIDNELLQEKKKLITEKYNNTLKLQDLLIDKKKNFEKKFIHECMNFDVLVEQKYENVIGYDFDSKKNIFLKKKIIQKHILDFNQIMIENFELQQNITDVKYLKQNCEFLSSDINNIMNSLEKKKNDRESIFKISEHKLREQINNMDTKISATKTENIILKENMQSLIKEINEIGLKKGNSNFLLKPDYIEFLKEDDEKVEYKEVERELENIEMCEDKIIENKRNEKDKESEENKNKLNDKVNEEKKKIKILSTKDIYNKSVFLKKKYK</sequence>
<dbReference type="RefSeq" id="XP_028527160.1">
    <property type="nucleotide sequence ID" value="XM_028670404.1"/>
</dbReference>
<dbReference type="GeneID" id="39732573"/>
<feature type="coiled-coil region" evidence="1">
    <location>
        <begin position="1190"/>
        <end position="1221"/>
    </location>
</feature>
<feature type="coiled-coil region" evidence="1">
    <location>
        <begin position="1426"/>
        <end position="1453"/>
    </location>
</feature>
<keyword evidence="3" id="KW-0472">Membrane</keyword>
<dbReference type="OrthoDB" id="377941at2759"/>
<dbReference type="Proteomes" id="UP000220797">
    <property type="component" value="Unassembled WGS sequence"/>
</dbReference>
<evidence type="ECO:0000256" key="2">
    <source>
        <dbReference type="SAM" id="MobiDB-lite"/>
    </source>
</evidence>
<dbReference type="OMA" id="HECMNFD"/>